<accession>A0A1G7X985</accession>
<evidence type="ECO:0000313" key="2">
    <source>
        <dbReference type="Proteomes" id="UP000199706"/>
    </source>
</evidence>
<dbReference type="Proteomes" id="UP000199706">
    <property type="component" value="Unassembled WGS sequence"/>
</dbReference>
<name>A0A1G7X985_9BURK</name>
<reference evidence="1 2" key="1">
    <citation type="submission" date="2016-10" db="EMBL/GenBank/DDBJ databases">
        <authorList>
            <person name="de Groot N.N."/>
        </authorList>
    </citation>
    <scope>NUCLEOTIDE SEQUENCE [LARGE SCALE GENOMIC DNA]</scope>
    <source>
        <strain evidence="1 2">LMG 2247</strain>
    </source>
</reference>
<dbReference type="AlphaFoldDB" id="A0A1G7X985"/>
<gene>
    <name evidence="1" type="ORF">SAMN05216466_105249</name>
</gene>
<protein>
    <recommendedName>
        <fullName evidence="3">Restriction endonuclease</fullName>
    </recommendedName>
</protein>
<evidence type="ECO:0008006" key="3">
    <source>
        <dbReference type="Google" id="ProtNLM"/>
    </source>
</evidence>
<organism evidence="1 2">
    <name type="scientific">Paraburkholderia phenazinium</name>
    <dbReference type="NCBI Taxonomy" id="60549"/>
    <lineage>
        <taxon>Bacteria</taxon>
        <taxon>Pseudomonadati</taxon>
        <taxon>Pseudomonadota</taxon>
        <taxon>Betaproteobacteria</taxon>
        <taxon>Burkholderiales</taxon>
        <taxon>Burkholderiaceae</taxon>
        <taxon>Paraburkholderia</taxon>
    </lineage>
</organism>
<evidence type="ECO:0000313" key="1">
    <source>
        <dbReference type="EMBL" id="SDG80697.1"/>
    </source>
</evidence>
<dbReference type="EMBL" id="FNCJ01000005">
    <property type="protein sequence ID" value="SDG80697.1"/>
    <property type="molecule type" value="Genomic_DNA"/>
</dbReference>
<sequence>MKISERFQLQKTQAELDFVDIDPERDTPLYLDPHLLSQRNDAFAINAHRTVEDFFSLLLALIRENRLEEARSLFSNLHEPNETCLGVSVGAPRGRGVGAVQAEEIFQSISQSRAVRTGVVEHIEDCRIFVPNVDKDKVSDMTTNIIRGHLIDYTQNQCLLHGIALRSDTATGPCWNRATHAWEVGYDDMLVVDDKVILLVPKAIVSFAKIFALGKYHQHFVLNFLKHEQLSTNGPFVRRRQLRNGAEKVWVVKKELSESIAPPTKDFATSFTLQHGQVFANFKAWASQNAKPLGDGELAPDEDITVIALYLADRLTHTPVGNDSASAYHRLMVGILELVFYPNLSCPQVEREIHEGRKRIDIVFDNSAITGFFWRVHQIQHIPAQYVMVECKNYGREIGNPEVDQIAGRFSANRGRVGLLLCRSVDNFDRLLDRCRDVYRDNQELIIPLVDADFLQILLARSLDPTDRSEEQLLAGRARDIIVA</sequence>
<proteinExistence type="predicted"/>